<evidence type="ECO:0008006" key="4">
    <source>
        <dbReference type="Google" id="ProtNLM"/>
    </source>
</evidence>
<evidence type="ECO:0000256" key="1">
    <source>
        <dbReference type="ARBA" id="ARBA00005375"/>
    </source>
</evidence>
<dbReference type="Gene3D" id="3.40.50.1240">
    <property type="entry name" value="Phosphoglycerate mutase-like"/>
    <property type="match status" value="1"/>
</dbReference>
<dbReference type="EMBL" id="JAACJN010000299">
    <property type="protein sequence ID" value="KAF5350189.1"/>
    <property type="molecule type" value="Genomic_DNA"/>
</dbReference>
<dbReference type="Proteomes" id="UP000518752">
    <property type="component" value="Unassembled WGS sequence"/>
</dbReference>
<name>A0A8H5FV66_9AGAR</name>
<organism evidence="2 3">
    <name type="scientific">Collybiopsis confluens</name>
    <dbReference type="NCBI Taxonomy" id="2823264"/>
    <lineage>
        <taxon>Eukaryota</taxon>
        <taxon>Fungi</taxon>
        <taxon>Dikarya</taxon>
        <taxon>Basidiomycota</taxon>
        <taxon>Agaricomycotina</taxon>
        <taxon>Agaricomycetes</taxon>
        <taxon>Agaricomycetidae</taxon>
        <taxon>Agaricales</taxon>
        <taxon>Marasmiineae</taxon>
        <taxon>Omphalotaceae</taxon>
        <taxon>Collybiopsis</taxon>
    </lineage>
</organism>
<dbReference type="AlphaFoldDB" id="A0A8H5FV66"/>
<gene>
    <name evidence="2" type="ORF">D9757_013078</name>
</gene>
<proteinExistence type="inferred from homology"/>
<dbReference type="SUPFAM" id="SSF53254">
    <property type="entry name" value="Phosphoglycerate mutase-like"/>
    <property type="match status" value="1"/>
</dbReference>
<dbReference type="GO" id="GO:0016791">
    <property type="term" value="F:phosphatase activity"/>
    <property type="evidence" value="ECO:0007669"/>
    <property type="project" value="TreeGrafter"/>
</dbReference>
<dbReference type="InterPro" id="IPR000560">
    <property type="entry name" value="His_Pase_clade-2"/>
</dbReference>
<protein>
    <recommendedName>
        <fullName evidence="4">Acid phosphatase</fullName>
    </recommendedName>
</protein>
<dbReference type="InterPro" id="IPR029033">
    <property type="entry name" value="His_PPase_superfam"/>
</dbReference>
<evidence type="ECO:0000313" key="3">
    <source>
        <dbReference type="Proteomes" id="UP000518752"/>
    </source>
</evidence>
<dbReference type="OrthoDB" id="10262962at2759"/>
<dbReference type="PANTHER" id="PTHR11567:SF195">
    <property type="entry name" value="ACID PHOSPHATASE, PUTATIVE (AFU_ORTHOLOGUE AFUA_3G14570)-RELATED"/>
    <property type="match status" value="1"/>
</dbReference>
<dbReference type="Pfam" id="PF00328">
    <property type="entry name" value="His_Phos_2"/>
    <property type="match status" value="1"/>
</dbReference>
<dbReference type="PANTHER" id="PTHR11567">
    <property type="entry name" value="ACID PHOSPHATASE-RELATED"/>
    <property type="match status" value="1"/>
</dbReference>
<comment type="similarity">
    <text evidence="1">Belongs to the histidine acid phosphatase family.</text>
</comment>
<dbReference type="InterPro" id="IPR050645">
    <property type="entry name" value="Histidine_acid_phosphatase"/>
</dbReference>
<accession>A0A8H5FV66</accession>
<comment type="caution">
    <text evidence="2">The sequence shown here is derived from an EMBL/GenBank/DDBJ whole genome shotgun (WGS) entry which is preliminary data.</text>
</comment>
<evidence type="ECO:0000313" key="2">
    <source>
        <dbReference type="EMBL" id="KAF5350189.1"/>
    </source>
</evidence>
<reference evidence="2 3" key="1">
    <citation type="journal article" date="2020" name="ISME J.">
        <title>Uncovering the hidden diversity of litter-decomposition mechanisms in mushroom-forming fungi.</title>
        <authorList>
            <person name="Floudas D."/>
            <person name="Bentzer J."/>
            <person name="Ahren D."/>
            <person name="Johansson T."/>
            <person name="Persson P."/>
            <person name="Tunlid A."/>
        </authorList>
    </citation>
    <scope>NUCLEOTIDE SEQUENCE [LARGE SCALE GENOMIC DNA]</scope>
    <source>
        <strain evidence="2 3">CBS 406.79</strain>
    </source>
</reference>
<keyword evidence="3" id="KW-1185">Reference proteome</keyword>
<sequence length="498" mass="55059">MTGEGMPKPFAMVLLRLESAFVLVLTLGFPASIATNVVHFPPKSTNLNNLAFVLNGTSAPGIFDTSKTPDEEYGIYNWCNMPHVRKREYKTPSSDFRLKYIEVIQRHHKRTPYNTNTFFKEDISWDCNEAGPIYYGKGPDGVASDPTVVQWSAYTDSNNPFTNTVGPGFVGSNCAFPQITTEGLSDAFTHGTDLRSVYASRLGLSTRLDPSTFKVRVTDNQITSQVAGALLHGLFPDSSQATALIQINDAFDSLQPTYSCPSANSLFSQYTTDSSNWTEHLTAAKSLYQNLDKVSGIVTQDSAGWHTSFDHYYDNMSAKQCHSKSLPCSVNDTSLCISQAQANTVYRLGNYEYSYYYRDAPQSTLYSALHYGAWVLELAGHLRQQMEGKTQVRYFHNIAHDGSMAPLLGILQVAEMVWPGMGSEVIFELYEKNGVANSDSSNFFLRVLWGGQPIQTSLPLGKNKNGVLDMIPVEDFFGYVNATIGTGSDLVNACNNNQ</sequence>